<organism evidence="10">
    <name type="scientific">uncultured Acetothermia bacterium</name>
    <dbReference type="NCBI Taxonomy" id="236499"/>
    <lineage>
        <taxon>Bacteria</taxon>
        <taxon>Candidatus Bipolaricaulota</taxon>
        <taxon>environmental samples</taxon>
    </lineage>
</organism>
<accession>H5SI05</accession>
<dbReference type="HAMAP" id="MF_01988">
    <property type="entry name" value="Succ_CoA_alpha"/>
    <property type="match status" value="1"/>
</dbReference>
<dbReference type="Gene3D" id="3.40.50.720">
    <property type="entry name" value="NAD(P)-binding Rossmann-like Domain"/>
    <property type="match status" value="1"/>
</dbReference>
<dbReference type="PANTHER" id="PTHR11117:SF2">
    <property type="entry name" value="SUCCINATE--COA LIGASE [ADP_GDP-FORMING] SUBUNIT ALPHA, MITOCHONDRIAL"/>
    <property type="match status" value="1"/>
</dbReference>
<evidence type="ECO:0000256" key="3">
    <source>
        <dbReference type="ARBA" id="ARBA00022741"/>
    </source>
</evidence>
<comment type="catalytic activity">
    <reaction evidence="5 8">
        <text>succinate + ATP + CoA = succinyl-CoA + ADP + phosphate</text>
        <dbReference type="Rhea" id="RHEA:17661"/>
        <dbReference type="ChEBI" id="CHEBI:30031"/>
        <dbReference type="ChEBI" id="CHEBI:30616"/>
        <dbReference type="ChEBI" id="CHEBI:43474"/>
        <dbReference type="ChEBI" id="CHEBI:57287"/>
        <dbReference type="ChEBI" id="CHEBI:57292"/>
        <dbReference type="ChEBI" id="CHEBI:456216"/>
        <dbReference type="EC" id="6.2.1.5"/>
    </reaction>
</comment>
<evidence type="ECO:0000259" key="9">
    <source>
        <dbReference type="SMART" id="SM00881"/>
    </source>
</evidence>
<dbReference type="SUPFAM" id="SSF51735">
    <property type="entry name" value="NAD(P)-binding Rossmann-fold domains"/>
    <property type="match status" value="1"/>
</dbReference>
<dbReference type="AlphaFoldDB" id="H5SI05"/>
<dbReference type="NCBIfam" id="NF004230">
    <property type="entry name" value="PRK05678.1"/>
    <property type="match status" value="1"/>
</dbReference>
<dbReference type="GO" id="GO:0000166">
    <property type="term" value="F:nucleotide binding"/>
    <property type="evidence" value="ECO:0007669"/>
    <property type="project" value="UniProtKB-KW"/>
</dbReference>
<dbReference type="PROSITE" id="PS00399">
    <property type="entry name" value="SUCCINYL_COA_LIG_2"/>
    <property type="match status" value="1"/>
</dbReference>
<dbReference type="FunFam" id="3.40.50.261:FF:000006">
    <property type="entry name" value="Succinate--CoA ligase [ADP-forming] subunit alpha"/>
    <property type="match status" value="1"/>
</dbReference>
<comment type="catalytic activity">
    <reaction evidence="5">
        <text>GTP + succinate + CoA = succinyl-CoA + GDP + phosphate</text>
        <dbReference type="Rhea" id="RHEA:22120"/>
        <dbReference type="ChEBI" id="CHEBI:30031"/>
        <dbReference type="ChEBI" id="CHEBI:37565"/>
        <dbReference type="ChEBI" id="CHEBI:43474"/>
        <dbReference type="ChEBI" id="CHEBI:57287"/>
        <dbReference type="ChEBI" id="CHEBI:57292"/>
        <dbReference type="ChEBI" id="CHEBI:58189"/>
    </reaction>
</comment>
<evidence type="ECO:0000256" key="5">
    <source>
        <dbReference type="HAMAP-Rule" id="MF_01988"/>
    </source>
</evidence>
<name>H5SI05_9BACT</name>
<dbReference type="InterPro" id="IPR005811">
    <property type="entry name" value="SUCC_ACL_C"/>
</dbReference>
<sequence>MSILINSNTKVLVQGITGSEGSFHAQRMREYGTQIVAGVTPGKGGSDFEGIPIYNTVAEATQHHTIDASAIFVPAQFAADAILEAADAGIGLIVCITEHIPVHQMLKVVQIVSQKGSRLIGPNCPGVISPGKSKVGILPNHVFKPGPVGIVSRSGTLTYEIADQLSRAGIGQSTVVGIGGDPIIGSSFIDILALFQRDRQTKAVVLVGEIGGTDEERAAEFIAQEMTKPVVAYIAGFSAPPGKRMGHAGAIISGSEGTAEAKAKALEAHGIPVARTPNQVVNLVQSALRRHEANN</sequence>
<evidence type="ECO:0000256" key="1">
    <source>
        <dbReference type="ARBA" id="ARBA00022532"/>
    </source>
</evidence>
<keyword evidence="1 5" id="KW-0816">Tricarboxylic acid cycle</keyword>
<dbReference type="GO" id="GO:0004776">
    <property type="term" value="F:succinate-CoA ligase (GDP-forming) activity"/>
    <property type="evidence" value="ECO:0007669"/>
    <property type="project" value="TreeGrafter"/>
</dbReference>
<dbReference type="FunFam" id="3.40.50.720:FF:000277">
    <property type="entry name" value="Succinate--CoA ligase [ADP-forming] subunit alpha"/>
    <property type="match status" value="1"/>
</dbReference>
<proteinExistence type="inferred from homology"/>
<feature type="binding site" evidence="5">
    <location>
        <position position="159"/>
    </location>
    <ligand>
        <name>substrate</name>
        <note>ligand shared with subunit beta</note>
    </ligand>
</feature>
<dbReference type="SMART" id="SM00881">
    <property type="entry name" value="CoA_binding"/>
    <property type="match status" value="1"/>
</dbReference>
<evidence type="ECO:0000256" key="2">
    <source>
        <dbReference type="ARBA" id="ARBA00022598"/>
    </source>
</evidence>
<evidence type="ECO:0000256" key="6">
    <source>
        <dbReference type="PIRSR" id="PIRSR001553-1"/>
    </source>
</evidence>
<reference evidence="10" key="2">
    <citation type="journal article" date="2012" name="PLoS ONE">
        <title>A Deeply Branching Thermophilic Bacterium with an Ancient Acetyl-CoA Pathway Dominates a Subsurface Ecosystem.</title>
        <authorList>
            <person name="Takami H."/>
            <person name="Noguchi H."/>
            <person name="Takaki Y."/>
            <person name="Uchiyama I."/>
            <person name="Toyoda A."/>
            <person name="Nishi S."/>
            <person name="Chee G.-J."/>
            <person name="Arai W."/>
            <person name="Nunoura T."/>
            <person name="Itoh T."/>
            <person name="Hattori M."/>
            <person name="Takai K."/>
        </authorList>
    </citation>
    <scope>NUCLEOTIDE SEQUENCE</scope>
</reference>
<dbReference type="InterPro" id="IPR016102">
    <property type="entry name" value="Succinyl-CoA_synth-like"/>
</dbReference>
<gene>
    <name evidence="5" type="primary">sucD</name>
    <name evidence="10" type="ORF">HGMM_F31E01C27</name>
</gene>
<dbReference type="Pfam" id="PF00549">
    <property type="entry name" value="Ligase_CoA"/>
    <property type="match status" value="1"/>
</dbReference>
<comment type="function">
    <text evidence="5 8">Succinyl-CoA synthetase functions in the citric acid cycle (TCA), coupling the hydrolysis of succinyl-CoA to the synthesis of either ATP or GTP and thus represents the only step of substrate-level phosphorylation in the TCA. The alpha subunit of the enzyme binds the substrates coenzyme A and phosphate, while succinate binding and nucleotide specificity is provided by the beta subunit.</text>
</comment>
<comment type="pathway">
    <text evidence="5 8">Carbohydrate metabolism; tricarboxylic acid cycle; succinate from succinyl-CoA (ligase route): step 1/1.</text>
</comment>
<dbReference type="InterPro" id="IPR003781">
    <property type="entry name" value="CoA-bd"/>
</dbReference>
<dbReference type="InterPro" id="IPR033847">
    <property type="entry name" value="Citrt_syn/SCS-alpha_CS"/>
</dbReference>
<dbReference type="InterPro" id="IPR017440">
    <property type="entry name" value="Cit_synth/succinyl-CoA_lig_AS"/>
</dbReference>
<dbReference type="GO" id="GO:0006099">
    <property type="term" value="P:tricarboxylic acid cycle"/>
    <property type="evidence" value="ECO:0007669"/>
    <property type="project" value="UniProtKB-UniRule"/>
</dbReference>
<keyword evidence="3 5" id="KW-0547">Nucleotide-binding</keyword>
<dbReference type="InterPro" id="IPR036291">
    <property type="entry name" value="NAD(P)-bd_dom_sf"/>
</dbReference>
<dbReference type="InterPro" id="IPR005810">
    <property type="entry name" value="CoA_lig_alpha"/>
</dbReference>
<feature type="domain" description="CoA-binding" evidence="9">
    <location>
        <begin position="4"/>
        <end position="100"/>
    </location>
</feature>
<dbReference type="SUPFAM" id="SSF52210">
    <property type="entry name" value="Succinyl-CoA synthetase domains"/>
    <property type="match status" value="1"/>
</dbReference>
<dbReference type="Pfam" id="PF02629">
    <property type="entry name" value="CoA_binding"/>
    <property type="match status" value="1"/>
</dbReference>
<evidence type="ECO:0000256" key="7">
    <source>
        <dbReference type="RuleBase" id="RU000677"/>
    </source>
</evidence>
<dbReference type="EMBL" id="AP011729">
    <property type="protein sequence ID" value="BAL55791.1"/>
    <property type="molecule type" value="Genomic_DNA"/>
</dbReference>
<dbReference type="UniPathway" id="UPA00223">
    <property type="reaction ID" value="UER00999"/>
</dbReference>
<dbReference type="PRINTS" id="PR01798">
    <property type="entry name" value="SCOASYNTHASE"/>
</dbReference>
<comment type="similarity">
    <text evidence="4 5 7">Belongs to the succinate/malate CoA ligase alpha subunit family.</text>
</comment>
<dbReference type="PANTHER" id="PTHR11117">
    <property type="entry name" value="SUCCINYL-COA LIGASE SUBUNIT ALPHA"/>
    <property type="match status" value="1"/>
</dbReference>
<feature type="binding site" evidence="5">
    <location>
        <begin position="96"/>
        <end position="98"/>
    </location>
    <ligand>
        <name>CoA</name>
        <dbReference type="ChEBI" id="CHEBI:57287"/>
    </ligand>
</feature>
<reference evidence="10" key="1">
    <citation type="journal article" date="2005" name="Environ. Microbiol.">
        <title>Genetic and functional properties of uncultivated thermophilic crenarchaeotes from a subsurface gold mine as revealed by analysis of genome fragments.</title>
        <authorList>
            <person name="Nunoura T."/>
            <person name="Hirayama H."/>
            <person name="Takami H."/>
            <person name="Oida H."/>
            <person name="Nishi S."/>
            <person name="Shimamura S."/>
            <person name="Suzuki Y."/>
            <person name="Inagaki F."/>
            <person name="Takai K."/>
            <person name="Nealson K.H."/>
            <person name="Horikoshi K."/>
        </authorList>
    </citation>
    <scope>NUCLEOTIDE SEQUENCE</scope>
</reference>
<dbReference type="NCBIfam" id="TIGR01019">
    <property type="entry name" value="sucCoAalpha"/>
    <property type="match status" value="1"/>
</dbReference>
<keyword evidence="2 5" id="KW-0436">Ligase</keyword>
<dbReference type="EC" id="6.2.1.5" evidence="5"/>
<evidence type="ECO:0000256" key="8">
    <source>
        <dbReference type="RuleBase" id="RU000699"/>
    </source>
</evidence>
<evidence type="ECO:0000256" key="4">
    <source>
        <dbReference type="ARBA" id="ARBA00060724"/>
    </source>
</evidence>
<comment type="subunit">
    <text evidence="5 8">Heterotetramer of two alpha and two beta subunits.</text>
</comment>
<dbReference type="Gene3D" id="3.40.50.261">
    <property type="entry name" value="Succinyl-CoA synthetase domains"/>
    <property type="match status" value="1"/>
</dbReference>
<feature type="active site" description="Tele-phosphohistidine intermediate" evidence="5 6">
    <location>
        <position position="247"/>
    </location>
</feature>
<dbReference type="GO" id="GO:0009361">
    <property type="term" value="C:succinate-CoA ligase complex (ADP-forming)"/>
    <property type="evidence" value="ECO:0007669"/>
    <property type="project" value="TreeGrafter"/>
</dbReference>
<protein>
    <recommendedName>
        <fullName evidence="5">Succinate--CoA ligase [ADP-forming] subunit alpha</fullName>
        <ecNumber evidence="5">6.2.1.5</ecNumber>
    </recommendedName>
    <alternativeName>
        <fullName evidence="5">Succinyl-CoA synthetase subunit alpha</fullName>
        <shortName evidence="5">SCS-alpha</shortName>
    </alternativeName>
</protein>
<feature type="binding site" evidence="5">
    <location>
        <begin position="17"/>
        <end position="20"/>
    </location>
    <ligand>
        <name>CoA</name>
        <dbReference type="ChEBI" id="CHEBI:57287"/>
    </ligand>
</feature>
<dbReference type="GO" id="GO:0004775">
    <property type="term" value="F:succinate-CoA ligase (ADP-forming) activity"/>
    <property type="evidence" value="ECO:0007669"/>
    <property type="project" value="UniProtKB-UniRule"/>
</dbReference>
<dbReference type="PIRSF" id="PIRSF001553">
    <property type="entry name" value="SucCS_alpha"/>
    <property type="match status" value="1"/>
</dbReference>
<feature type="binding site" evidence="5">
    <location>
        <position position="43"/>
    </location>
    <ligand>
        <name>CoA</name>
        <dbReference type="ChEBI" id="CHEBI:57287"/>
    </ligand>
</feature>
<dbReference type="PROSITE" id="PS01216">
    <property type="entry name" value="SUCCINYL_COA_LIG_1"/>
    <property type="match status" value="1"/>
</dbReference>
<evidence type="ECO:0000313" key="10">
    <source>
        <dbReference type="EMBL" id="BAL55791.1"/>
    </source>
</evidence>